<evidence type="ECO:0000313" key="2">
    <source>
        <dbReference type="Proteomes" id="UP001607302"/>
    </source>
</evidence>
<gene>
    <name evidence="1" type="ORF">V1478_014336</name>
</gene>
<dbReference type="EMBL" id="JAUDFV010000154">
    <property type="protein sequence ID" value="KAL2716660.1"/>
    <property type="molecule type" value="Genomic_DNA"/>
</dbReference>
<keyword evidence="2" id="KW-1185">Reference proteome</keyword>
<comment type="caution">
    <text evidence="1">The sequence shown here is derived from an EMBL/GenBank/DDBJ whole genome shotgun (WGS) entry which is preliminary data.</text>
</comment>
<dbReference type="AlphaFoldDB" id="A0ABD2AAC4"/>
<organism evidence="1 2">
    <name type="scientific">Vespula squamosa</name>
    <name type="common">Southern yellow jacket</name>
    <name type="synonym">Wasp</name>
    <dbReference type="NCBI Taxonomy" id="30214"/>
    <lineage>
        <taxon>Eukaryota</taxon>
        <taxon>Metazoa</taxon>
        <taxon>Ecdysozoa</taxon>
        <taxon>Arthropoda</taxon>
        <taxon>Hexapoda</taxon>
        <taxon>Insecta</taxon>
        <taxon>Pterygota</taxon>
        <taxon>Neoptera</taxon>
        <taxon>Endopterygota</taxon>
        <taxon>Hymenoptera</taxon>
        <taxon>Apocrita</taxon>
        <taxon>Aculeata</taxon>
        <taxon>Vespoidea</taxon>
        <taxon>Vespidae</taxon>
        <taxon>Vespinae</taxon>
        <taxon>Vespula</taxon>
    </lineage>
</organism>
<evidence type="ECO:0000313" key="1">
    <source>
        <dbReference type="EMBL" id="KAL2716660.1"/>
    </source>
</evidence>
<reference evidence="1 2" key="1">
    <citation type="journal article" date="2024" name="Ann. Entomol. Soc. Am.">
        <title>Genomic analyses of the southern and eastern yellowjacket wasps (Hymenoptera: Vespidae) reveal evolutionary signatures of social life.</title>
        <authorList>
            <person name="Catto M.A."/>
            <person name="Caine P.B."/>
            <person name="Orr S.E."/>
            <person name="Hunt B.G."/>
            <person name="Goodisman M.A.D."/>
        </authorList>
    </citation>
    <scope>NUCLEOTIDE SEQUENCE [LARGE SCALE GENOMIC DNA]</scope>
    <source>
        <strain evidence="1">233</strain>
        <tissue evidence="1">Head and thorax</tissue>
    </source>
</reference>
<name>A0ABD2AAC4_VESSQ</name>
<sequence>MSTLAQQQEGCGFAERLYRRHEYSSTARCEQMRLVVVSHEPDRAQALSSYDLDPEIAQIGPRGVLCAPPWICPPLRTIPRTRTSRRLSTSEFLFAESAKSQSTDRNNEASGIARITEMESTKTRLNEIKEELMALLSFGNIEYRRRSVVTRR</sequence>
<proteinExistence type="predicted"/>
<protein>
    <submittedName>
        <fullName evidence="1">Uncharacterized protein</fullName>
    </submittedName>
</protein>
<dbReference type="Proteomes" id="UP001607302">
    <property type="component" value="Unassembled WGS sequence"/>
</dbReference>
<accession>A0ABD2AAC4</accession>